<evidence type="ECO:0000256" key="4">
    <source>
        <dbReference type="ARBA" id="ARBA00022692"/>
    </source>
</evidence>
<evidence type="ECO:0000256" key="2">
    <source>
        <dbReference type="ARBA" id="ARBA00022475"/>
    </source>
</evidence>
<feature type="transmembrane region" description="Helical" evidence="10">
    <location>
        <begin position="26"/>
        <end position="44"/>
    </location>
</feature>
<dbReference type="OrthoDB" id="7677057at2759"/>
<evidence type="ECO:0000256" key="7">
    <source>
        <dbReference type="ARBA" id="ARBA00023136"/>
    </source>
</evidence>
<evidence type="ECO:0000256" key="1">
    <source>
        <dbReference type="ARBA" id="ARBA00004651"/>
    </source>
</evidence>
<comment type="similarity">
    <text evidence="10">Belongs to the insect chemoreceptor superfamily. Heteromeric odorant receptor channel (TC 1.A.69) family.</text>
</comment>
<keyword evidence="3 10" id="KW-0716">Sensory transduction</keyword>
<evidence type="ECO:0000256" key="3">
    <source>
        <dbReference type="ARBA" id="ARBA00022606"/>
    </source>
</evidence>
<evidence type="ECO:0000313" key="11">
    <source>
        <dbReference type="EMBL" id="JAA74463.1"/>
    </source>
</evidence>
<organism evidence="11">
    <name type="scientific">Dendroctonus ponderosae</name>
    <name type="common">Mountain pine beetle</name>
    <dbReference type="NCBI Taxonomy" id="77166"/>
    <lineage>
        <taxon>Eukaryota</taxon>
        <taxon>Metazoa</taxon>
        <taxon>Ecdysozoa</taxon>
        <taxon>Arthropoda</taxon>
        <taxon>Hexapoda</taxon>
        <taxon>Insecta</taxon>
        <taxon>Pterygota</taxon>
        <taxon>Neoptera</taxon>
        <taxon>Endopterygota</taxon>
        <taxon>Coleoptera</taxon>
        <taxon>Polyphaga</taxon>
        <taxon>Cucujiformia</taxon>
        <taxon>Curculionidae</taxon>
        <taxon>Scolytinae</taxon>
        <taxon>Dendroctonus</taxon>
    </lineage>
</organism>
<proteinExistence type="evidence at transcript level"/>
<feature type="transmembrane region" description="Helical" evidence="10">
    <location>
        <begin position="327"/>
        <end position="345"/>
    </location>
</feature>
<keyword evidence="4 10" id="KW-0812">Transmembrane</keyword>
<dbReference type="EMBL" id="GABX01000056">
    <property type="protein sequence ID" value="JAA74463.1"/>
    <property type="molecule type" value="mRNA"/>
</dbReference>
<feature type="transmembrane region" description="Helical" evidence="10">
    <location>
        <begin position="95"/>
        <end position="111"/>
    </location>
</feature>
<evidence type="ECO:0000256" key="8">
    <source>
        <dbReference type="ARBA" id="ARBA00023170"/>
    </source>
</evidence>
<dbReference type="GO" id="GO:0007165">
    <property type="term" value="P:signal transduction"/>
    <property type="evidence" value="ECO:0007669"/>
    <property type="project" value="UniProtKB-KW"/>
</dbReference>
<name>R9PSN0_DENPD</name>
<dbReference type="GO" id="GO:0005549">
    <property type="term" value="F:odorant binding"/>
    <property type="evidence" value="ECO:0007669"/>
    <property type="project" value="InterPro"/>
</dbReference>
<keyword evidence="8 10" id="KW-0675">Receptor</keyword>
<feature type="transmembrane region" description="Helical" evidence="10">
    <location>
        <begin position="219"/>
        <end position="238"/>
    </location>
</feature>
<dbReference type="PANTHER" id="PTHR21137:SF35">
    <property type="entry name" value="ODORANT RECEPTOR 19A-RELATED"/>
    <property type="match status" value="1"/>
</dbReference>
<evidence type="ECO:0000256" key="6">
    <source>
        <dbReference type="ARBA" id="ARBA00022989"/>
    </source>
</evidence>
<dbReference type="PANTHER" id="PTHR21137">
    <property type="entry name" value="ODORANT RECEPTOR"/>
    <property type="match status" value="1"/>
</dbReference>
<sequence length="426" mass="50304">MNSKVNQAEKLDPVDKRSKVFPSSDFLRLYAIFTGQMGIFPWQLMFERNKTYQNLYNLYSKLILSYYMYVTVSMWLALVFLCLEDTLRIPEITKNITVSVICTVTIIRLFVMKLHPAFLRNITFIIDAEQYILSSNDAEVHRIYKNCKIISNRHTIFFIVLSYLMALFISLRPFFTDAYEINYKNESLQITSLPLSIWVPLNEQEHFLSVYFWNVLNNLVMTSIVLSIDIITFLLLIYPVGQLQILHHILSKFENYKNRMKLNYPGLDDDTIGAITLKACIDLHRNIIAYVDDLNACMNIFMVVDFAQSSLLLTSVFAQLLWVEPSITFYGFVFMYVTYLNQRLFMNYYYSNEVWLLSENLNLSVWKSNWYEQSHYVKFMIYFFIMRTRKSLKFKIGPFGFMNLSTYIAILKASYSYIALLHSTQK</sequence>
<keyword evidence="2" id="KW-1003">Cell membrane</keyword>
<feature type="transmembrane region" description="Helical" evidence="10">
    <location>
        <begin position="396"/>
        <end position="418"/>
    </location>
</feature>
<protein>
    <recommendedName>
        <fullName evidence="10">Odorant receptor</fullName>
    </recommendedName>
</protein>
<accession>R9PSN0</accession>
<dbReference type="GO" id="GO:0004984">
    <property type="term" value="F:olfactory receptor activity"/>
    <property type="evidence" value="ECO:0007669"/>
    <property type="project" value="InterPro"/>
</dbReference>
<feature type="transmembrane region" description="Helical" evidence="10">
    <location>
        <begin position="64"/>
        <end position="83"/>
    </location>
</feature>
<keyword evidence="9 10" id="KW-0807">Transducer</keyword>
<keyword evidence="7 10" id="KW-0472">Membrane</keyword>
<keyword evidence="6 10" id="KW-1133">Transmembrane helix</keyword>
<dbReference type="GO" id="GO:0005886">
    <property type="term" value="C:plasma membrane"/>
    <property type="evidence" value="ECO:0007669"/>
    <property type="project" value="UniProtKB-SubCell"/>
</dbReference>
<reference evidence="11" key="1">
    <citation type="journal article" date="2013" name="BMC Genomics">
        <title>Antennal transcriptome analysis of the chemosensory gene families in the tree killing bark beetles, Ips typographus and Dendroctonus ponderosae (Coleoptera: Curculionidae: Scolytinae).</title>
        <authorList>
            <person name="Andersson M.N."/>
            <person name="Grosse-Wilde E."/>
            <person name="Keeling C.I."/>
            <person name="Bengtsson J.M."/>
            <person name="Yuen M.M."/>
            <person name="Li M."/>
            <person name="Hillbur Y."/>
            <person name="Bohlmann J."/>
            <person name="Hansson B.S."/>
            <person name="Schlyter F."/>
        </authorList>
    </citation>
    <scope>NUCLEOTIDE SEQUENCE</scope>
</reference>
<dbReference type="Pfam" id="PF02949">
    <property type="entry name" value="7tm_6"/>
    <property type="match status" value="1"/>
</dbReference>
<comment type="subcellular location">
    <subcellularLocation>
        <location evidence="1 10">Cell membrane</location>
        <topology evidence="1 10">Multi-pass membrane protein</topology>
    </subcellularLocation>
</comment>
<dbReference type="InterPro" id="IPR004117">
    <property type="entry name" value="7tm6_olfct_rcpt"/>
</dbReference>
<evidence type="ECO:0000256" key="5">
    <source>
        <dbReference type="ARBA" id="ARBA00022725"/>
    </source>
</evidence>
<dbReference type="AlphaFoldDB" id="R9PSN0"/>
<evidence type="ECO:0000256" key="9">
    <source>
        <dbReference type="ARBA" id="ARBA00023224"/>
    </source>
</evidence>
<feature type="transmembrane region" description="Helical" evidence="10">
    <location>
        <begin position="155"/>
        <end position="175"/>
    </location>
</feature>
<keyword evidence="5 10" id="KW-0552">Olfaction</keyword>
<evidence type="ECO:0000256" key="10">
    <source>
        <dbReference type="RuleBase" id="RU351113"/>
    </source>
</evidence>